<evidence type="ECO:0000313" key="2">
    <source>
        <dbReference type="EMBL" id="CAH3157154.1"/>
    </source>
</evidence>
<accession>A0AAU9XVM2</accession>
<keyword evidence="3" id="KW-1185">Reference proteome</keyword>
<proteinExistence type="predicted"/>
<dbReference type="EMBL" id="CALNXJ010000063">
    <property type="protein sequence ID" value="CAH3157154.1"/>
    <property type="molecule type" value="Genomic_DNA"/>
</dbReference>
<organism evidence="2 3">
    <name type="scientific">Pocillopora meandrina</name>
    <dbReference type="NCBI Taxonomy" id="46732"/>
    <lineage>
        <taxon>Eukaryota</taxon>
        <taxon>Metazoa</taxon>
        <taxon>Cnidaria</taxon>
        <taxon>Anthozoa</taxon>
        <taxon>Hexacorallia</taxon>
        <taxon>Scleractinia</taxon>
        <taxon>Astrocoeniina</taxon>
        <taxon>Pocilloporidae</taxon>
        <taxon>Pocillopora</taxon>
    </lineage>
</organism>
<evidence type="ECO:0000313" key="3">
    <source>
        <dbReference type="Proteomes" id="UP001159428"/>
    </source>
</evidence>
<dbReference type="SUPFAM" id="SSF57414">
    <property type="entry name" value="Hairpin loop containing domain-like"/>
    <property type="match status" value="1"/>
</dbReference>
<name>A0AAU9XVM2_9CNID</name>
<comment type="caution">
    <text evidence="2">The sequence shown here is derived from an EMBL/GenBank/DDBJ whole genome shotgun (WGS) entry which is preliminary data.</text>
</comment>
<dbReference type="Gene3D" id="3.50.4.10">
    <property type="entry name" value="Hepatocyte Growth Factor"/>
    <property type="match status" value="1"/>
</dbReference>
<dbReference type="InterPro" id="IPR003609">
    <property type="entry name" value="Pan_app"/>
</dbReference>
<reference evidence="2 3" key="1">
    <citation type="submission" date="2022-05" db="EMBL/GenBank/DDBJ databases">
        <authorList>
            <consortium name="Genoscope - CEA"/>
            <person name="William W."/>
        </authorList>
    </citation>
    <scope>NUCLEOTIDE SEQUENCE [LARGE SCALE GENOMIC DNA]</scope>
</reference>
<evidence type="ECO:0000259" key="1">
    <source>
        <dbReference type="PROSITE" id="PS50948"/>
    </source>
</evidence>
<dbReference type="Pfam" id="PF00024">
    <property type="entry name" value="PAN_1"/>
    <property type="match status" value="1"/>
</dbReference>
<sequence>MLCQMFSGLIAQHCSRQVSVYEMMLQRRIFKIVETSNTLECLKACNDEKRCQSFNYVVSKNICEMNNRTKEARPEDFVPDSDRYYYGRVRNRGLLLAGEREKFCESSATVSFFFQKSYCKHILVIVQFHWDPFPSFLLNRVKKLRPVKENKRSAATTGLNQIYLNMPFWFTAIISILTSAFMESMTVSTNRQTVLIGLDRTTVFVKMVTRATEKPFARQRVSTI</sequence>
<protein>
    <recommendedName>
        <fullName evidence="1">Apple domain-containing protein</fullName>
    </recommendedName>
</protein>
<feature type="domain" description="Apple" evidence="1">
    <location>
        <begin position="14"/>
        <end position="90"/>
    </location>
</feature>
<gene>
    <name evidence="2" type="ORF">PMEA_00029860</name>
</gene>
<dbReference type="Proteomes" id="UP001159428">
    <property type="component" value="Unassembled WGS sequence"/>
</dbReference>
<dbReference type="AlphaFoldDB" id="A0AAU9XVM2"/>
<dbReference type="PROSITE" id="PS50948">
    <property type="entry name" value="PAN"/>
    <property type="match status" value="1"/>
</dbReference>